<accession>A0AAU9WLY7</accession>
<keyword evidence="6 10" id="KW-0472">Membrane</keyword>
<dbReference type="Proteomes" id="UP001159428">
    <property type="component" value="Unassembled WGS sequence"/>
</dbReference>
<dbReference type="Gene3D" id="1.20.1070.10">
    <property type="entry name" value="Rhodopsin 7-helix transmembrane proteins"/>
    <property type="match status" value="2"/>
</dbReference>
<keyword evidence="9" id="KW-0807">Transducer</keyword>
<dbReference type="GO" id="GO:0005886">
    <property type="term" value="C:plasma membrane"/>
    <property type="evidence" value="ECO:0007669"/>
    <property type="project" value="UniProtKB-SubCell"/>
</dbReference>
<evidence type="ECO:0000256" key="3">
    <source>
        <dbReference type="ARBA" id="ARBA00022692"/>
    </source>
</evidence>
<protein>
    <recommendedName>
        <fullName evidence="11">G-protein coupled receptors family 1 profile domain-containing protein</fullName>
    </recommendedName>
</protein>
<dbReference type="SMART" id="SM01381">
    <property type="entry name" value="7TM_GPCR_Srsx"/>
    <property type="match status" value="1"/>
</dbReference>
<keyword evidence="7" id="KW-0675">Receptor</keyword>
<feature type="transmembrane region" description="Helical" evidence="10">
    <location>
        <begin position="486"/>
        <end position="510"/>
    </location>
</feature>
<comment type="caution">
    <text evidence="12">The sequence shown here is derived from an EMBL/GenBank/DDBJ whole genome shotgun (WGS) entry which is preliminary data.</text>
</comment>
<evidence type="ECO:0000256" key="6">
    <source>
        <dbReference type="ARBA" id="ARBA00023136"/>
    </source>
</evidence>
<dbReference type="AlphaFoldDB" id="A0AAU9WLY7"/>
<evidence type="ECO:0000256" key="9">
    <source>
        <dbReference type="ARBA" id="ARBA00023224"/>
    </source>
</evidence>
<feature type="domain" description="G-protein coupled receptors family 1 profile" evidence="11">
    <location>
        <begin position="24"/>
        <end position="257"/>
    </location>
</feature>
<gene>
    <name evidence="12" type="ORF">PMEA_00007222</name>
</gene>
<dbReference type="EMBL" id="CALNXJ010000016">
    <property type="protein sequence ID" value="CAH3118240.1"/>
    <property type="molecule type" value="Genomic_DNA"/>
</dbReference>
<dbReference type="PANTHER" id="PTHR24246">
    <property type="entry name" value="OLFACTORY RECEPTOR AND ADENOSINE RECEPTOR"/>
    <property type="match status" value="1"/>
</dbReference>
<feature type="domain" description="G-protein coupled receptors family 1 profile" evidence="11">
    <location>
        <begin position="309"/>
        <end position="547"/>
    </location>
</feature>
<name>A0AAU9WLY7_9CNID</name>
<evidence type="ECO:0000259" key="11">
    <source>
        <dbReference type="PROSITE" id="PS50262"/>
    </source>
</evidence>
<dbReference type="InterPro" id="IPR000276">
    <property type="entry name" value="GPCR_Rhodpsn"/>
</dbReference>
<feature type="transmembrane region" description="Helical" evidence="10">
    <location>
        <begin position="200"/>
        <end position="218"/>
    </location>
</feature>
<evidence type="ECO:0000313" key="12">
    <source>
        <dbReference type="EMBL" id="CAH3118240.1"/>
    </source>
</evidence>
<feature type="transmembrane region" description="Helical" evidence="10">
    <location>
        <begin position="238"/>
        <end position="259"/>
    </location>
</feature>
<reference evidence="12 13" key="1">
    <citation type="submission" date="2022-05" db="EMBL/GenBank/DDBJ databases">
        <authorList>
            <consortium name="Genoscope - CEA"/>
            <person name="William W."/>
        </authorList>
    </citation>
    <scope>NUCLEOTIDE SEQUENCE [LARGE SCALE GENOMIC DNA]</scope>
</reference>
<dbReference type="GO" id="GO:0004930">
    <property type="term" value="F:G protein-coupled receptor activity"/>
    <property type="evidence" value="ECO:0007669"/>
    <property type="project" value="UniProtKB-KW"/>
</dbReference>
<evidence type="ECO:0000256" key="10">
    <source>
        <dbReference type="SAM" id="Phobius"/>
    </source>
</evidence>
<evidence type="ECO:0000256" key="7">
    <source>
        <dbReference type="ARBA" id="ARBA00023170"/>
    </source>
</evidence>
<evidence type="ECO:0000313" key="13">
    <source>
        <dbReference type="Proteomes" id="UP001159428"/>
    </source>
</evidence>
<feature type="transmembrane region" description="Helical" evidence="10">
    <location>
        <begin position="530"/>
        <end position="549"/>
    </location>
</feature>
<feature type="transmembrane region" description="Helical" evidence="10">
    <location>
        <begin position="367"/>
        <end position="390"/>
    </location>
</feature>
<keyword evidence="8" id="KW-0325">Glycoprotein</keyword>
<feature type="transmembrane region" description="Helical" evidence="10">
    <location>
        <begin position="124"/>
        <end position="146"/>
    </location>
</feature>
<feature type="transmembrane region" description="Helical" evidence="10">
    <location>
        <begin position="12"/>
        <end position="33"/>
    </location>
</feature>
<dbReference type="SUPFAM" id="SSF81321">
    <property type="entry name" value="Family A G protein-coupled receptor-like"/>
    <property type="match status" value="2"/>
</dbReference>
<dbReference type="CDD" id="cd00637">
    <property type="entry name" value="7tm_classA_rhodopsin-like"/>
    <property type="match status" value="2"/>
</dbReference>
<keyword evidence="2" id="KW-1003">Cell membrane</keyword>
<feature type="transmembrane region" description="Helical" evidence="10">
    <location>
        <begin position="411"/>
        <end position="431"/>
    </location>
</feature>
<dbReference type="PRINTS" id="PR00237">
    <property type="entry name" value="GPCRRHODOPSN"/>
</dbReference>
<evidence type="ECO:0000256" key="8">
    <source>
        <dbReference type="ARBA" id="ARBA00023180"/>
    </source>
</evidence>
<evidence type="ECO:0000256" key="4">
    <source>
        <dbReference type="ARBA" id="ARBA00022989"/>
    </source>
</evidence>
<evidence type="ECO:0000256" key="2">
    <source>
        <dbReference type="ARBA" id="ARBA00022475"/>
    </source>
</evidence>
<keyword evidence="3 10" id="KW-0812">Transmembrane</keyword>
<feature type="transmembrane region" description="Helical" evidence="10">
    <location>
        <begin position="158"/>
        <end position="180"/>
    </location>
</feature>
<comment type="subcellular location">
    <subcellularLocation>
        <location evidence="1">Cell membrane</location>
        <topology evidence="1">Multi-pass membrane protein</topology>
    </subcellularLocation>
</comment>
<feature type="transmembrane region" description="Helical" evidence="10">
    <location>
        <begin position="82"/>
        <end position="103"/>
    </location>
</feature>
<keyword evidence="4 10" id="KW-1133">Transmembrane helix</keyword>
<organism evidence="12 13">
    <name type="scientific">Pocillopora meandrina</name>
    <dbReference type="NCBI Taxonomy" id="46732"/>
    <lineage>
        <taxon>Eukaryota</taxon>
        <taxon>Metazoa</taxon>
        <taxon>Cnidaria</taxon>
        <taxon>Anthozoa</taxon>
        <taxon>Hexacorallia</taxon>
        <taxon>Scleractinia</taxon>
        <taxon>Astrocoeniina</taxon>
        <taxon>Pocilloporidae</taxon>
        <taxon>Pocillopora</taxon>
    </lineage>
</organism>
<evidence type="ECO:0000256" key="5">
    <source>
        <dbReference type="ARBA" id="ARBA00023040"/>
    </source>
</evidence>
<dbReference type="PROSITE" id="PS50262">
    <property type="entry name" value="G_PROTEIN_RECEP_F1_2"/>
    <property type="match status" value="2"/>
</dbReference>
<dbReference type="Pfam" id="PF00001">
    <property type="entry name" value="7tm_1"/>
    <property type="match status" value="2"/>
</dbReference>
<feature type="transmembrane region" description="Helical" evidence="10">
    <location>
        <begin position="45"/>
        <end position="62"/>
    </location>
</feature>
<feature type="transmembrane region" description="Helical" evidence="10">
    <location>
        <begin position="443"/>
        <end position="466"/>
    </location>
</feature>
<evidence type="ECO:0000256" key="1">
    <source>
        <dbReference type="ARBA" id="ARBA00004651"/>
    </source>
</evidence>
<keyword evidence="13" id="KW-1185">Reference proteome</keyword>
<dbReference type="InterPro" id="IPR017452">
    <property type="entry name" value="GPCR_Rhodpsn_7TM"/>
</dbReference>
<dbReference type="PANTHER" id="PTHR24246:SF27">
    <property type="entry name" value="ADENOSINE RECEPTOR, ISOFORM A"/>
    <property type="match status" value="1"/>
</dbReference>
<keyword evidence="5" id="KW-0297">G-protein coupled receptor</keyword>
<proteinExistence type="predicted"/>
<sequence length="580" mass="67171">MFPKAECITWITVLFAASFATVTLNAITIFIFIKNRNLRNRSAYLIINLAVADMLVGGVSTFDLSYSYGQICRIWKFNSYRFSYFSSAAVFLFLFCSLTNITVISLERLHATYWPFRHRVLKRWIYKALIAVTWIIAGAISLAYMALRELWVSSKYLYLWNLFNAFCLTIICICYASIYVKVRHGAQGLHHNAATRERKLTATLFIVTFLSLSLWLPYFVTWVVMEASDNFLMPPFRLVYFFIFLFHANSLINPILYLIKISGYRRAFIALFRIRCQQQRRGHFKMFPKPECLTWLTIYFTLSFATAAFNAITIVVFIKHRNIRNRGAYLIINLAVADMLVGGFSTFDLSYYYGQTCNIWKSNSGRISYLLKLAIIFLFLVCSLANVTAISLERVHATFWPFKHRVLKKRVYNVIIVVTWITAGSMSLAYITLIEFNAPSAFFYLWNSFNAICLSVICISYASIFVKVHLGSQVLHHGAAARERRLTVTLFIVTILSLALWLPYIVNIFVNYSTDYATLLPGLIYFHLESSFILFFHTNSLVNPILYLIRIPGFRRAAIALFKSRCRQQRQIQVFPLHEV</sequence>